<accession>A0A2W5EUF6</accession>
<dbReference type="Gene3D" id="2.170.130.10">
    <property type="entry name" value="TonB-dependent receptor, plug domain"/>
    <property type="match status" value="1"/>
</dbReference>
<dbReference type="GO" id="GO:0009279">
    <property type="term" value="C:cell outer membrane"/>
    <property type="evidence" value="ECO:0007669"/>
    <property type="project" value="UniProtKB-SubCell"/>
</dbReference>
<keyword evidence="3" id="KW-0998">Cell outer membrane</keyword>
<keyword evidence="4" id="KW-0812">Transmembrane</keyword>
<comment type="caution">
    <text evidence="6">The sequence shown here is derived from an EMBL/GenBank/DDBJ whole genome shotgun (WGS) entry which is preliminary data.</text>
</comment>
<keyword evidence="4" id="KW-1133">Transmembrane helix</keyword>
<feature type="transmembrane region" description="Helical" evidence="4">
    <location>
        <begin position="42"/>
        <end position="61"/>
    </location>
</feature>
<feature type="transmembrane region" description="Helical" evidence="4">
    <location>
        <begin position="12"/>
        <end position="35"/>
    </location>
</feature>
<gene>
    <name evidence="6" type="ORF">DI598_13105</name>
</gene>
<comment type="subcellular location">
    <subcellularLocation>
        <location evidence="1">Cell outer membrane</location>
    </subcellularLocation>
</comment>
<evidence type="ECO:0000313" key="7">
    <source>
        <dbReference type="Proteomes" id="UP000249645"/>
    </source>
</evidence>
<dbReference type="Proteomes" id="UP000249645">
    <property type="component" value="Unassembled WGS sequence"/>
</dbReference>
<organism evidence="6 7">
    <name type="scientific">Pseudopedobacter saltans</name>
    <dbReference type="NCBI Taxonomy" id="151895"/>
    <lineage>
        <taxon>Bacteria</taxon>
        <taxon>Pseudomonadati</taxon>
        <taxon>Bacteroidota</taxon>
        <taxon>Sphingobacteriia</taxon>
        <taxon>Sphingobacteriales</taxon>
        <taxon>Sphingobacteriaceae</taxon>
        <taxon>Pseudopedobacter</taxon>
    </lineage>
</organism>
<feature type="non-terminal residue" evidence="6">
    <location>
        <position position="761"/>
    </location>
</feature>
<feature type="domain" description="Outer membrane protein beta-barrel" evidence="5">
    <location>
        <begin position="416"/>
        <end position="760"/>
    </location>
</feature>
<dbReference type="InterPro" id="IPR037066">
    <property type="entry name" value="Plug_dom_sf"/>
</dbReference>
<proteinExistence type="predicted"/>
<dbReference type="InterPro" id="IPR008969">
    <property type="entry name" value="CarboxyPept-like_regulatory"/>
</dbReference>
<keyword evidence="2 4" id="KW-0472">Membrane</keyword>
<name>A0A2W5EUF6_9SPHI</name>
<reference evidence="6 7" key="1">
    <citation type="submission" date="2017-11" db="EMBL/GenBank/DDBJ databases">
        <title>Infants hospitalized years apart are colonized by the same room-sourced microbial strains.</title>
        <authorList>
            <person name="Brooks B."/>
            <person name="Olm M.R."/>
            <person name="Firek B.A."/>
            <person name="Baker R."/>
            <person name="Thomas B.C."/>
            <person name="Morowitz M.J."/>
            <person name="Banfield J.F."/>
        </authorList>
    </citation>
    <scope>NUCLEOTIDE SEQUENCE [LARGE SCALE GENOMIC DNA]</scope>
    <source>
        <strain evidence="6">S2_009_000_R2_76</strain>
    </source>
</reference>
<evidence type="ECO:0000313" key="6">
    <source>
        <dbReference type="EMBL" id="PZP45564.1"/>
    </source>
</evidence>
<evidence type="ECO:0000259" key="5">
    <source>
        <dbReference type="Pfam" id="PF14905"/>
    </source>
</evidence>
<evidence type="ECO:0000256" key="2">
    <source>
        <dbReference type="ARBA" id="ARBA00023136"/>
    </source>
</evidence>
<dbReference type="SUPFAM" id="SSF49464">
    <property type="entry name" value="Carboxypeptidase regulatory domain-like"/>
    <property type="match status" value="1"/>
</dbReference>
<dbReference type="InterPro" id="IPR036942">
    <property type="entry name" value="Beta-barrel_TonB_sf"/>
</dbReference>
<dbReference type="SUPFAM" id="SSF56935">
    <property type="entry name" value="Porins"/>
    <property type="match status" value="1"/>
</dbReference>
<evidence type="ECO:0000256" key="3">
    <source>
        <dbReference type="ARBA" id="ARBA00023237"/>
    </source>
</evidence>
<dbReference type="InterPro" id="IPR041700">
    <property type="entry name" value="OMP_b-brl_3"/>
</dbReference>
<dbReference type="Gene3D" id="2.40.170.20">
    <property type="entry name" value="TonB-dependent receptor, beta-barrel domain"/>
    <property type="match status" value="1"/>
</dbReference>
<evidence type="ECO:0000256" key="4">
    <source>
        <dbReference type="SAM" id="Phobius"/>
    </source>
</evidence>
<dbReference type="EMBL" id="QFOI01000258">
    <property type="protein sequence ID" value="PZP45564.1"/>
    <property type="molecule type" value="Genomic_DNA"/>
</dbReference>
<dbReference type="AlphaFoldDB" id="A0A2W5EUF6"/>
<dbReference type="Pfam" id="PF14905">
    <property type="entry name" value="OMP_b-brl_3"/>
    <property type="match status" value="1"/>
</dbReference>
<evidence type="ECO:0000256" key="1">
    <source>
        <dbReference type="ARBA" id="ARBA00004442"/>
    </source>
</evidence>
<protein>
    <recommendedName>
        <fullName evidence="5">Outer membrane protein beta-barrel domain-containing protein</fullName>
    </recommendedName>
</protein>
<sequence length="761" mass="86634">MFVFGQSIILSLLYVLIINCLEVFFLKGILLVWLYVRLNKNYMRSLVLVMMSLMVLVSAQAQNKSIYSGKVVDKSNSPIAYATVLVFSNDTAQTPIFEKISSDSGTFSFELEHKSFVLKINQVGYKDYIQSFNNDFPNGLTVNLENNNTKLEGVTVASSTKKPFISRKIDRIVMNVQDNAITAGKNAEQLFKMAPGVFVNNKDEISINGQSGVRVMVDGRLLQLSGDDLANFLKSLRAEDIQSLEIIPHPSAEYDAGSNALINIVYKKNRKSGLNGSVSSSYTQGRYAGWNENVQLNYKHNKLGLTGTYSLNKGKDYDYYIEDRSYSKLDYQYHSRYDNTTNWNSNFYKLGATYDLTDNQYIGLEFTGNDGNTKFPMISKTQLLYPDSSKSRFLDGMIGNANDRNMKNVSFNYNLKTDSIGSNLSVKADYTSNIATRSNSSDINTYYTTMTPDKDTSYRNGVSSNYKIWTSEIKYIQKLKGNYTLSGGGKVTSSDMKNDAGFQYKPNGQWEDDKNQSYIYNYLENIYAGFLNFNGSYWNTEFQTGLRMEYTSTKGELVTNNVVNKRSYPGWFPSVFLKRNTDSAGVNYLTFSYNRQVRRPSYWQLNPFVTNVDAFTKAEGNPYLQPQFSNNFEIGYTLKDKYNLSVGYHKYSNNIAQIMFPGDDSVSMIYRQANIEGFASWTANLSLPIKIAKFWESNTTISAFTSDYKLPNYRNRKTTFQFQTNHDVQLPWDLKFSLSGFYTTDMIQGNYNIKGYGGFDI</sequence>